<feature type="non-terminal residue" evidence="3">
    <location>
        <position position="411"/>
    </location>
</feature>
<dbReference type="EMBL" id="BDDD01000909">
    <property type="protein sequence ID" value="GAV71332.1"/>
    <property type="molecule type" value="Genomic_DNA"/>
</dbReference>
<reference evidence="4" key="1">
    <citation type="submission" date="2016-04" db="EMBL/GenBank/DDBJ databases">
        <title>Cephalotus genome sequencing.</title>
        <authorList>
            <person name="Fukushima K."/>
            <person name="Hasebe M."/>
            <person name="Fang X."/>
        </authorList>
    </citation>
    <scope>NUCLEOTIDE SEQUENCE [LARGE SCALE GENOMIC DNA]</scope>
    <source>
        <strain evidence="4">cv. St1</strain>
    </source>
</reference>
<gene>
    <name evidence="3" type="ORF">CFOL_v3_14826</name>
</gene>
<dbReference type="PROSITE" id="PS51375">
    <property type="entry name" value="PPR"/>
    <property type="match status" value="4"/>
</dbReference>
<accession>A0A1Q3BTY2</accession>
<evidence type="ECO:0000256" key="2">
    <source>
        <dbReference type="PROSITE-ProRule" id="PRU00708"/>
    </source>
</evidence>
<feature type="repeat" description="PPR" evidence="2">
    <location>
        <begin position="150"/>
        <end position="184"/>
    </location>
</feature>
<dbReference type="NCBIfam" id="TIGR00756">
    <property type="entry name" value="PPR"/>
    <property type="match status" value="4"/>
</dbReference>
<evidence type="ECO:0000313" key="3">
    <source>
        <dbReference type="EMBL" id="GAV71332.1"/>
    </source>
</evidence>
<proteinExistence type="predicted"/>
<dbReference type="GO" id="GO:0009451">
    <property type="term" value="P:RNA modification"/>
    <property type="evidence" value="ECO:0007669"/>
    <property type="project" value="InterPro"/>
</dbReference>
<keyword evidence="1" id="KW-0677">Repeat</keyword>
<dbReference type="GO" id="GO:0003723">
    <property type="term" value="F:RNA binding"/>
    <property type="evidence" value="ECO:0007669"/>
    <property type="project" value="InterPro"/>
</dbReference>
<protein>
    <submittedName>
        <fullName evidence="3">PPR domain-containing protein/PPR_2 domain-containing protein</fullName>
    </submittedName>
</protein>
<dbReference type="InterPro" id="IPR046960">
    <property type="entry name" value="PPR_At4g14850-like_plant"/>
</dbReference>
<dbReference type="OrthoDB" id="185373at2759"/>
<dbReference type="Pfam" id="PF13041">
    <property type="entry name" value="PPR_2"/>
    <property type="match status" value="3"/>
</dbReference>
<organism evidence="3 4">
    <name type="scientific">Cephalotus follicularis</name>
    <name type="common">Albany pitcher plant</name>
    <dbReference type="NCBI Taxonomy" id="3775"/>
    <lineage>
        <taxon>Eukaryota</taxon>
        <taxon>Viridiplantae</taxon>
        <taxon>Streptophyta</taxon>
        <taxon>Embryophyta</taxon>
        <taxon>Tracheophyta</taxon>
        <taxon>Spermatophyta</taxon>
        <taxon>Magnoliopsida</taxon>
        <taxon>eudicotyledons</taxon>
        <taxon>Gunneridae</taxon>
        <taxon>Pentapetalae</taxon>
        <taxon>rosids</taxon>
        <taxon>fabids</taxon>
        <taxon>Oxalidales</taxon>
        <taxon>Cephalotaceae</taxon>
        <taxon>Cephalotus</taxon>
    </lineage>
</organism>
<dbReference type="FunFam" id="1.25.40.10:FF:000090">
    <property type="entry name" value="Pentatricopeptide repeat-containing protein, chloroplastic"/>
    <property type="match status" value="1"/>
</dbReference>
<dbReference type="InterPro" id="IPR002885">
    <property type="entry name" value="PPR_rpt"/>
</dbReference>
<dbReference type="InterPro" id="IPR011990">
    <property type="entry name" value="TPR-like_helical_dom_sf"/>
</dbReference>
<dbReference type="InParanoid" id="A0A1Q3BTY2"/>
<dbReference type="PANTHER" id="PTHR47926">
    <property type="entry name" value="PENTATRICOPEPTIDE REPEAT-CONTAINING PROTEIN"/>
    <property type="match status" value="1"/>
</dbReference>
<evidence type="ECO:0000313" key="4">
    <source>
        <dbReference type="Proteomes" id="UP000187406"/>
    </source>
</evidence>
<name>A0A1Q3BTY2_CEPFO</name>
<dbReference type="Gene3D" id="1.25.40.10">
    <property type="entry name" value="Tetratricopeptide repeat domain"/>
    <property type="match status" value="3"/>
</dbReference>
<feature type="repeat" description="PPR" evidence="2">
    <location>
        <begin position="220"/>
        <end position="250"/>
    </location>
</feature>
<dbReference type="Pfam" id="PF01535">
    <property type="entry name" value="PPR"/>
    <property type="match status" value="3"/>
</dbReference>
<dbReference type="AlphaFoldDB" id="A0A1Q3BTY2"/>
<comment type="caution">
    <text evidence="3">The sequence shown here is derived from an EMBL/GenBank/DDBJ whole genome shotgun (WGS) entry which is preliminary data.</text>
</comment>
<sequence>MQYAASIFKNIENPNLFMFNTMLRGYSISDKPKQAFGIFNHLRTDGFLLDQFSFVTILKACARELAFWMGIGIHGVVIRSGHVLLINVKNTLLHFYCVCGEIEDAHKLFDENTHRNDLISWNTLMGGYLHVSEPDMAISLIFDGLIIGKDVVLWNCMIDKYAKSGMIEESIALLESMRVEQLKPNACTLVGLLSACADSGALSAGLFINDYVKEEGLPMDAILGTALVDMYAKCGCLDKAIDVFKRMERKDVRSWTAMISSYGVHGKARNAIMLLYRMEEEGFKPNEITFLAVLSACSHGGLVTEGMECFERMVGKYGYLPKFEHYGCLIDLLGRAGMLEEAHYLIRSLPTKGDAIEWRALLAACRVYGNVELAECVKRVLVQIDNEHPTDSILISSTYAAAGRLPDQTRL</sequence>
<keyword evidence="4" id="KW-1185">Reference proteome</keyword>
<dbReference type="FunCoup" id="A0A1Q3BTY2">
    <property type="interactions" value="541"/>
</dbReference>
<feature type="repeat" description="PPR" evidence="2">
    <location>
        <begin position="15"/>
        <end position="49"/>
    </location>
</feature>
<dbReference type="Proteomes" id="UP000187406">
    <property type="component" value="Unassembled WGS sequence"/>
</dbReference>
<feature type="repeat" description="PPR" evidence="2">
    <location>
        <begin position="251"/>
        <end position="285"/>
    </location>
</feature>
<evidence type="ECO:0000256" key="1">
    <source>
        <dbReference type="ARBA" id="ARBA00022737"/>
    </source>
</evidence>